<reference evidence="1 2" key="1">
    <citation type="submission" date="2021-01" db="EMBL/GenBank/DDBJ databases">
        <title>Genomic Encyclopedia of Type Strains, Phase IV (KMG-IV): sequencing the most valuable type-strain genomes for metagenomic binning, comparative biology and taxonomic classification.</title>
        <authorList>
            <person name="Goeker M."/>
        </authorList>
    </citation>
    <scope>NUCLEOTIDE SEQUENCE [LARGE SCALE GENOMIC DNA]</scope>
    <source>
        <strain evidence="1 2">DSM 105482</strain>
    </source>
</reference>
<protein>
    <recommendedName>
        <fullName evidence="3">DUF1433 domain-containing protein</fullName>
    </recommendedName>
</protein>
<name>A0ABS2QCB3_9BACI</name>
<keyword evidence="2" id="KW-1185">Reference proteome</keyword>
<evidence type="ECO:0000313" key="1">
    <source>
        <dbReference type="EMBL" id="MBM7690796.1"/>
    </source>
</evidence>
<gene>
    <name evidence="1" type="ORF">JOC77_000199</name>
</gene>
<organism evidence="1 2">
    <name type="scientific">Peribacillus deserti</name>
    <dbReference type="NCBI Taxonomy" id="673318"/>
    <lineage>
        <taxon>Bacteria</taxon>
        <taxon>Bacillati</taxon>
        <taxon>Bacillota</taxon>
        <taxon>Bacilli</taxon>
        <taxon>Bacillales</taxon>
        <taxon>Bacillaceae</taxon>
        <taxon>Peribacillus</taxon>
    </lineage>
</organism>
<dbReference type="Proteomes" id="UP000823486">
    <property type="component" value="Unassembled WGS sequence"/>
</dbReference>
<dbReference type="EMBL" id="JAFBFI010000001">
    <property type="protein sequence ID" value="MBM7690796.1"/>
    <property type="molecule type" value="Genomic_DNA"/>
</dbReference>
<evidence type="ECO:0000313" key="2">
    <source>
        <dbReference type="Proteomes" id="UP000823486"/>
    </source>
</evidence>
<proteinExistence type="predicted"/>
<comment type="caution">
    <text evidence="1">The sequence shown here is derived from an EMBL/GenBank/DDBJ whole genome shotgun (WGS) entry which is preliminary data.</text>
</comment>
<evidence type="ECO:0008006" key="3">
    <source>
        <dbReference type="Google" id="ProtNLM"/>
    </source>
</evidence>
<accession>A0ABS2QCB3</accession>
<dbReference type="RefSeq" id="WP_204537476.1">
    <property type="nucleotide sequence ID" value="NZ_JAFBFI010000001.1"/>
</dbReference>
<sequence length="106" mass="12011">MKNIIIVFQIFLILSACSTEEKMKEQEILDTSEQVAIKYMKREYGLDFVVKSVEFTPMGVVDVDGYDKADKENEITVTINQGDNYDVSGVGYMKDLPNSKTLKEAD</sequence>
<dbReference type="PROSITE" id="PS51257">
    <property type="entry name" value="PROKAR_LIPOPROTEIN"/>
    <property type="match status" value="1"/>
</dbReference>